<organism evidence="1 2">
    <name type="scientific">Streptomyces asoensis</name>
    <dbReference type="NCBI Taxonomy" id="249586"/>
    <lineage>
        <taxon>Bacteria</taxon>
        <taxon>Bacillati</taxon>
        <taxon>Actinomycetota</taxon>
        <taxon>Actinomycetes</taxon>
        <taxon>Kitasatosporales</taxon>
        <taxon>Streptomycetaceae</taxon>
        <taxon>Streptomyces</taxon>
    </lineage>
</organism>
<evidence type="ECO:0000313" key="2">
    <source>
        <dbReference type="Proteomes" id="UP000502665"/>
    </source>
</evidence>
<proteinExistence type="predicted"/>
<dbReference type="AlphaFoldDB" id="A0A6M4WE63"/>
<evidence type="ECO:0000313" key="1">
    <source>
        <dbReference type="EMBL" id="QJS98916.1"/>
    </source>
</evidence>
<dbReference type="RefSeq" id="WP_171394573.1">
    <property type="nucleotide sequence ID" value="NZ_CP049838.1"/>
</dbReference>
<gene>
    <name evidence="1" type="ORF">G9272_23940</name>
</gene>
<name>A0A6M4WE63_9ACTN</name>
<keyword evidence="2" id="KW-1185">Reference proteome</keyword>
<reference evidence="1" key="1">
    <citation type="submission" date="2020-03" db="EMBL/GenBank/DDBJ databases">
        <title>Molecular networking-based the target discovery of potent antiproliferative macrolactams: 5/6/7/16 polycyclic ansamycins and glycosylated trienomycin from Streptomyces cacaoi subsp. asoensis.</title>
        <authorList>
            <person name="Liu L.-L."/>
        </authorList>
    </citation>
    <scope>NUCLEOTIDE SEQUENCE [LARGE SCALE GENOMIC DNA]</scope>
    <source>
        <strain evidence="1">H2S5</strain>
    </source>
</reference>
<protein>
    <submittedName>
        <fullName evidence="1">Uncharacterized protein</fullName>
    </submittedName>
</protein>
<dbReference type="EMBL" id="CP049838">
    <property type="protein sequence ID" value="QJS98916.1"/>
    <property type="molecule type" value="Genomic_DNA"/>
</dbReference>
<accession>A0A6M4WE63</accession>
<dbReference type="Proteomes" id="UP000502665">
    <property type="component" value="Chromosome"/>
</dbReference>
<sequence length="47" mass="5088">MTLPQLNVYRHERGTRIRSIDVDLTVVTFCDVGGRSCGIPVVMGGAP</sequence>